<accession>A0A251TPC6</accession>
<reference evidence="3" key="3">
    <citation type="submission" date="2020-06" db="EMBL/GenBank/DDBJ databases">
        <title>Helianthus annuus Genome sequencing and assembly Release 2.</title>
        <authorList>
            <person name="Gouzy J."/>
            <person name="Langlade N."/>
            <person name="Munos S."/>
        </authorList>
    </citation>
    <scope>NUCLEOTIDE SEQUENCE</scope>
    <source>
        <tissue evidence="3">Leaves</tissue>
    </source>
</reference>
<evidence type="ECO:0000313" key="3">
    <source>
        <dbReference type="EMBL" id="KAF5787717.1"/>
    </source>
</evidence>
<keyword evidence="4" id="KW-0413">Isomerase</keyword>
<dbReference type="InterPro" id="IPR016089">
    <property type="entry name" value="Chalcone_isomerase_bundle_sf"/>
</dbReference>
<reference evidence="4" key="2">
    <citation type="submission" date="2017-02" db="EMBL/GenBank/DDBJ databases">
        <title>Sunflower complete genome.</title>
        <authorList>
            <person name="Langlade N."/>
            <person name="Munos S."/>
        </authorList>
    </citation>
    <scope>NUCLEOTIDE SEQUENCE [LARGE SCALE GENOMIC DNA]</scope>
    <source>
        <tissue evidence="4">Leaves</tissue>
    </source>
</reference>
<dbReference type="SUPFAM" id="SSF54626">
    <property type="entry name" value="Chalcone isomerase"/>
    <property type="match status" value="1"/>
</dbReference>
<dbReference type="Gene3D" id="1.10.890.20">
    <property type="match status" value="1"/>
</dbReference>
<dbReference type="InterPro" id="IPR016087">
    <property type="entry name" value="Chalcone_isomerase"/>
</dbReference>
<sequence>MDLDDGQPKFFPVASVSTSQYLYHISSLIDTSRYYSRHPQKPGGFTLQETFSYISKFTDSVLLWCASGSNSNMSSKRRDFSVNPGYVSSNGHGIPRFFINYRRKALEIPELFNKFSRFAIKQLLGKAKDLQFIPAISLAGNLVPPLDNISRDFLAVSNENVNAVVGRSMNHSPCEVLQRRCGDGDGSFNCSARAVEPRTGIEFPTILDNIFEASNSSFNTEVLVGTGSKTMKIIKIKSLKLYAFGFYVQPYDVCNKLGSKYASLPENEVTKNHNFYTDLLREDISMSIRLVVSCNGIKISTVRDAFEKSLRARLIKMNPDTDYDCVRSFGSLFSDDIPIRAGTTIKFQRTADGHFVTEIEGNRIGAVHSRDLCRAFFDMYIGDGPVSEQTKTEIGENVTNIMRRC</sequence>
<dbReference type="Gene3D" id="3.50.70.10">
    <property type="match status" value="1"/>
</dbReference>
<dbReference type="OrthoDB" id="18193at2759"/>
<proteinExistence type="inferred from homology"/>
<protein>
    <submittedName>
        <fullName evidence="3">Chalcone isomerase</fullName>
    </submittedName>
    <submittedName>
        <fullName evidence="4">Putative chalcone-flavanone isomerase family protein</fullName>
    </submittedName>
</protein>
<dbReference type="AlphaFoldDB" id="A0A251TPC6"/>
<dbReference type="InterPro" id="IPR016088">
    <property type="entry name" value="Chalcone_isomerase_3-sand"/>
</dbReference>
<dbReference type="STRING" id="4232.A0A251TPC6"/>
<comment type="similarity">
    <text evidence="1">Belongs to the chalcone isomerase family.</text>
</comment>
<reference evidence="3 5" key="1">
    <citation type="journal article" date="2017" name="Nature">
        <title>The sunflower genome provides insights into oil metabolism, flowering and Asterid evolution.</title>
        <authorList>
            <person name="Badouin H."/>
            <person name="Gouzy J."/>
            <person name="Grassa C.J."/>
            <person name="Murat F."/>
            <person name="Staton S.E."/>
            <person name="Cottret L."/>
            <person name="Lelandais-Briere C."/>
            <person name="Owens G.L."/>
            <person name="Carrere S."/>
            <person name="Mayjonade B."/>
            <person name="Legrand L."/>
            <person name="Gill N."/>
            <person name="Kane N.C."/>
            <person name="Bowers J.E."/>
            <person name="Hubner S."/>
            <person name="Bellec A."/>
            <person name="Berard A."/>
            <person name="Berges H."/>
            <person name="Blanchet N."/>
            <person name="Boniface M.C."/>
            <person name="Brunel D."/>
            <person name="Catrice O."/>
            <person name="Chaidir N."/>
            <person name="Claudel C."/>
            <person name="Donnadieu C."/>
            <person name="Faraut T."/>
            <person name="Fievet G."/>
            <person name="Helmstetter N."/>
            <person name="King M."/>
            <person name="Knapp S.J."/>
            <person name="Lai Z."/>
            <person name="Le Paslier M.C."/>
            <person name="Lippi Y."/>
            <person name="Lorenzon L."/>
            <person name="Mandel J.R."/>
            <person name="Marage G."/>
            <person name="Marchand G."/>
            <person name="Marquand E."/>
            <person name="Bret-Mestries E."/>
            <person name="Morien E."/>
            <person name="Nambeesan S."/>
            <person name="Nguyen T."/>
            <person name="Pegot-Espagnet P."/>
            <person name="Pouilly N."/>
            <person name="Raftis F."/>
            <person name="Sallet E."/>
            <person name="Schiex T."/>
            <person name="Thomas J."/>
            <person name="Vandecasteele C."/>
            <person name="Vares D."/>
            <person name="Vear F."/>
            <person name="Vautrin S."/>
            <person name="Crespi M."/>
            <person name="Mangin B."/>
            <person name="Burke J.M."/>
            <person name="Salse J."/>
            <person name="Munos S."/>
            <person name="Vincourt P."/>
            <person name="Rieseberg L.H."/>
            <person name="Langlade N.B."/>
        </authorList>
    </citation>
    <scope>NUCLEOTIDE SEQUENCE [LARGE SCALE GENOMIC DNA]</scope>
    <source>
        <strain evidence="5">cv. SF193</strain>
        <tissue evidence="3">Leaves</tissue>
    </source>
</reference>
<feature type="domain" description="Chalcone isomerase" evidence="2">
    <location>
        <begin position="222"/>
        <end position="394"/>
    </location>
</feature>
<dbReference type="Proteomes" id="UP000215914">
    <property type="component" value="Chromosome 10"/>
</dbReference>
<evidence type="ECO:0000313" key="4">
    <source>
        <dbReference type="EMBL" id="OTG12462.1"/>
    </source>
</evidence>
<dbReference type="OMA" id="MDQRPCE"/>
<dbReference type="PANTHER" id="PTHR47284">
    <property type="entry name" value="FATTY-ACID-BINDING PROTEIN 2"/>
    <property type="match status" value="1"/>
</dbReference>
<name>A0A251TPC6_HELAN</name>
<dbReference type="EMBL" id="MNCJ02000325">
    <property type="protein sequence ID" value="KAF5787717.1"/>
    <property type="molecule type" value="Genomic_DNA"/>
</dbReference>
<dbReference type="Gramene" id="mRNA:HanXRQr2_Chr10g0456001">
    <property type="protein sequence ID" value="mRNA:HanXRQr2_Chr10g0456001"/>
    <property type="gene ID" value="HanXRQr2_Chr10g0456001"/>
</dbReference>
<dbReference type="EMBL" id="CM007899">
    <property type="protein sequence ID" value="OTG12462.1"/>
    <property type="molecule type" value="Genomic_DNA"/>
</dbReference>
<gene>
    <name evidence="4" type="ORF">HannXRQ_Chr10g0309891</name>
    <name evidence="3" type="ORF">HanXRQr2_Chr10g0456001</name>
</gene>
<dbReference type="InterPro" id="IPR036298">
    <property type="entry name" value="Chalcone_isomerase_sf"/>
</dbReference>
<organism evidence="4 5">
    <name type="scientific">Helianthus annuus</name>
    <name type="common">Common sunflower</name>
    <dbReference type="NCBI Taxonomy" id="4232"/>
    <lineage>
        <taxon>Eukaryota</taxon>
        <taxon>Viridiplantae</taxon>
        <taxon>Streptophyta</taxon>
        <taxon>Embryophyta</taxon>
        <taxon>Tracheophyta</taxon>
        <taxon>Spermatophyta</taxon>
        <taxon>Magnoliopsida</taxon>
        <taxon>eudicotyledons</taxon>
        <taxon>Gunneridae</taxon>
        <taxon>Pentapetalae</taxon>
        <taxon>asterids</taxon>
        <taxon>campanulids</taxon>
        <taxon>Asterales</taxon>
        <taxon>Asteraceae</taxon>
        <taxon>Asteroideae</taxon>
        <taxon>Heliantheae alliance</taxon>
        <taxon>Heliantheae</taxon>
        <taxon>Helianthus</taxon>
    </lineage>
</organism>
<dbReference type="InParanoid" id="A0A251TPC6"/>
<evidence type="ECO:0000259" key="2">
    <source>
        <dbReference type="Pfam" id="PF16035"/>
    </source>
</evidence>
<keyword evidence="5" id="KW-1185">Reference proteome</keyword>
<dbReference type="FunCoup" id="A0A251TPC6">
    <property type="interactions" value="325"/>
</dbReference>
<dbReference type="GO" id="GO:0016872">
    <property type="term" value="F:intramolecular lyase activity"/>
    <property type="evidence" value="ECO:0007669"/>
    <property type="project" value="InterPro"/>
</dbReference>
<evidence type="ECO:0000256" key="1">
    <source>
        <dbReference type="ARBA" id="ARBA00007166"/>
    </source>
</evidence>
<evidence type="ECO:0000313" key="5">
    <source>
        <dbReference type="Proteomes" id="UP000215914"/>
    </source>
</evidence>
<dbReference type="PANTHER" id="PTHR47284:SF3">
    <property type="entry name" value="FATTY-ACID-BINDING PROTEIN 2"/>
    <property type="match status" value="1"/>
</dbReference>
<dbReference type="GO" id="GO:0009570">
    <property type="term" value="C:chloroplast stroma"/>
    <property type="evidence" value="ECO:0000318"/>
    <property type="project" value="GO_Central"/>
</dbReference>
<dbReference type="Pfam" id="PF16035">
    <property type="entry name" value="Chalcone_2"/>
    <property type="match status" value="1"/>
</dbReference>
<dbReference type="GO" id="GO:0005504">
    <property type="term" value="F:fatty acid binding"/>
    <property type="evidence" value="ECO:0000318"/>
    <property type="project" value="GO_Central"/>
</dbReference>